<evidence type="ECO:0000313" key="2">
    <source>
        <dbReference type="Proteomes" id="UP000177625"/>
    </source>
</evidence>
<name>A0A1E1M6C2_RHYSE</name>
<protein>
    <submittedName>
        <fullName evidence="1">Uncharacterized protein</fullName>
    </submittedName>
</protein>
<evidence type="ECO:0000313" key="1">
    <source>
        <dbReference type="EMBL" id="CZT44650.1"/>
    </source>
</evidence>
<dbReference type="EMBL" id="FJVC01000183">
    <property type="protein sequence ID" value="CZT44650.1"/>
    <property type="molecule type" value="Genomic_DNA"/>
</dbReference>
<reference evidence="2" key="1">
    <citation type="submission" date="2016-03" db="EMBL/GenBank/DDBJ databases">
        <authorList>
            <person name="Guldener U."/>
        </authorList>
    </citation>
    <scope>NUCLEOTIDE SEQUENCE [LARGE SCALE GENOMIC DNA]</scope>
</reference>
<proteinExistence type="predicted"/>
<accession>A0A1E1M6C2</accession>
<dbReference type="AlphaFoldDB" id="A0A1E1M6C2"/>
<gene>
    <name evidence="1" type="ORF">RSE6_04849</name>
</gene>
<dbReference type="Proteomes" id="UP000177625">
    <property type="component" value="Unassembled WGS sequence"/>
</dbReference>
<sequence length="582" mass="65082">MHVGNVSRSDSLATLMTTASTPATPGPSTPTNVRSVPLNQLKVDAIENGIVPPARPKSTPFPHQDLMDGNIQSPQRLFDVDSPNPLQSTYGLYATQHIQRATSVSPLKDLPVEIHECVLDYLFGVRASASSRTAAAGNTKVLRNWGTALRHSRRREVSILALVSKQWRVLVQDRLYRHLKIKGTRESVNLANLWFTQHQHLCCYVKHIEIWFPVFQPKNPAFDRTLRIPSTTPDRSVVLRSLGSLVDTGFTITYQSPSNNCTLEEVFRFVGMTFGEACILTLEGGERKKPPMVRHHKDPATSALPIIDTIRTLVCKGQWNLIRSDDDFQNIVAALPNLSEWHASYAKPKSKSYISMATILPKLPQNLTHLNVCLEADYRREAVSPAFSRKAANVTHLCAEMAKAIPTLEHLSYTGRVCFSFFDQAAKLSDPRNSRLKSVDIVVKNVCRPAGVWNDGSGITDAAFIAAFERLVISGIKSLDKLAALQFLRIRFLDLDSQVPALNPYFQLLYRQCTGLWSDEIVEALKRARPATKFIEKPDDLCEFEFKDGQLRPPPTFSKTKPLSIKVSSYLTLSRNDGITIH</sequence>
<organism evidence="1 2">
    <name type="scientific">Rhynchosporium secalis</name>
    <name type="common">Barley scald fungus</name>
    <dbReference type="NCBI Taxonomy" id="38038"/>
    <lineage>
        <taxon>Eukaryota</taxon>
        <taxon>Fungi</taxon>
        <taxon>Dikarya</taxon>
        <taxon>Ascomycota</taxon>
        <taxon>Pezizomycotina</taxon>
        <taxon>Leotiomycetes</taxon>
        <taxon>Helotiales</taxon>
        <taxon>Ploettnerulaceae</taxon>
        <taxon>Rhynchosporium</taxon>
    </lineage>
</organism>
<keyword evidence="2" id="KW-1185">Reference proteome</keyword>